<keyword evidence="2" id="KW-1185">Reference proteome</keyword>
<gene>
    <name evidence="1" type="ORF">AMSG_01566</name>
</gene>
<name>A0A0L0DRS1_THETB</name>
<evidence type="ECO:0000313" key="2">
    <source>
        <dbReference type="Proteomes" id="UP000054408"/>
    </source>
</evidence>
<evidence type="ECO:0000313" key="1">
    <source>
        <dbReference type="EMBL" id="KNC54716.1"/>
    </source>
</evidence>
<reference evidence="1 2" key="1">
    <citation type="submission" date="2010-05" db="EMBL/GenBank/DDBJ databases">
        <title>The Genome Sequence of Thecamonas trahens ATCC 50062.</title>
        <authorList>
            <consortium name="The Broad Institute Genome Sequencing Platform"/>
            <person name="Russ C."/>
            <person name="Cuomo C."/>
            <person name="Shea T."/>
            <person name="Young S.K."/>
            <person name="Zeng Q."/>
            <person name="Koehrsen M."/>
            <person name="Haas B."/>
            <person name="Borodovsky M."/>
            <person name="Guigo R."/>
            <person name="Alvarado L."/>
            <person name="Berlin A."/>
            <person name="Bochicchio J."/>
            <person name="Borenstein D."/>
            <person name="Chapman S."/>
            <person name="Chen Z."/>
            <person name="Freedman E."/>
            <person name="Gellesch M."/>
            <person name="Goldberg J."/>
            <person name="Griggs A."/>
            <person name="Gujja S."/>
            <person name="Heilman E."/>
            <person name="Heiman D."/>
            <person name="Hepburn T."/>
            <person name="Howarth C."/>
            <person name="Jen D."/>
            <person name="Larson L."/>
            <person name="Mehta T."/>
            <person name="Park D."/>
            <person name="Pearson M."/>
            <person name="Roberts A."/>
            <person name="Saif S."/>
            <person name="Shenoy N."/>
            <person name="Sisk P."/>
            <person name="Stolte C."/>
            <person name="Sykes S."/>
            <person name="Thomson T."/>
            <person name="Walk T."/>
            <person name="White J."/>
            <person name="Yandava C."/>
            <person name="Burger G."/>
            <person name="Gray M.W."/>
            <person name="Holland P.W.H."/>
            <person name="King N."/>
            <person name="Lang F.B.F."/>
            <person name="Roger A.J."/>
            <person name="Ruiz-Trillo I."/>
            <person name="Lander E."/>
            <person name="Nusbaum C."/>
        </authorList>
    </citation>
    <scope>NUCLEOTIDE SEQUENCE [LARGE SCALE GENOMIC DNA]</scope>
    <source>
        <strain evidence="1 2">ATCC 50062</strain>
    </source>
</reference>
<dbReference type="EMBL" id="GL349438">
    <property type="protein sequence ID" value="KNC54716.1"/>
    <property type="molecule type" value="Genomic_DNA"/>
</dbReference>
<dbReference type="RefSeq" id="XP_013761616.1">
    <property type="nucleotide sequence ID" value="XM_013906162.1"/>
</dbReference>
<dbReference type="Proteomes" id="UP000054408">
    <property type="component" value="Unassembled WGS sequence"/>
</dbReference>
<dbReference type="GeneID" id="25561312"/>
<dbReference type="AlphaFoldDB" id="A0A0L0DRS1"/>
<protein>
    <submittedName>
        <fullName evidence="1">Uncharacterized protein</fullName>
    </submittedName>
</protein>
<accession>A0A0L0DRS1</accession>
<organism evidence="1 2">
    <name type="scientific">Thecamonas trahens ATCC 50062</name>
    <dbReference type="NCBI Taxonomy" id="461836"/>
    <lineage>
        <taxon>Eukaryota</taxon>
        <taxon>Apusozoa</taxon>
        <taxon>Apusomonadida</taxon>
        <taxon>Apusomonadidae</taxon>
        <taxon>Thecamonas</taxon>
    </lineage>
</organism>
<proteinExistence type="predicted"/>
<sequence>MASNTHADGLRALLLQYCTHTPEFAQLQEGYGQCLAAHGLPDVAQPGPDHMRLCGQFLQAIRMGAERCSKKVLSVLVTDASECKAEFKAFGDALDNPSSSWGGWGAKNTDTTLDALVACHHAKVQQIEGADSLDFAGGDTCLDPSTLGSSTPSDSEKVCVESISKFLANIGMHKNM</sequence>